<name>A0A2V2N4R3_9EURY</name>
<dbReference type="SUPFAM" id="SSF52317">
    <property type="entry name" value="Class I glutamine amidotransferase-like"/>
    <property type="match status" value="1"/>
</dbReference>
<evidence type="ECO:0000256" key="1">
    <source>
        <dbReference type="ARBA" id="ARBA00002332"/>
    </source>
</evidence>
<dbReference type="GO" id="GO:0005829">
    <property type="term" value="C:cytosol"/>
    <property type="evidence" value="ECO:0007669"/>
    <property type="project" value="TreeGrafter"/>
</dbReference>
<keyword evidence="5" id="KW-0658">Purine biosynthesis</keyword>
<keyword evidence="3" id="KW-0547">Nucleotide-binding</keyword>
<dbReference type="GO" id="GO:0003921">
    <property type="term" value="F:GMP synthase activity"/>
    <property type="evidence" value="ECO:0007669"/>
    <property type="project" value="TreeGrafter"/>
</dbReference>
<evidence type="ECO:0000256" key="4">
    <source>
        <dbReference type="ARBA" id="ARBA00022749"/>
    </source>
</evidence>
<gene>
    <name evidence="9" type="ORF">DK846_11645</name>
</gene>
<feature type="transmembrane region" description="Helical" evidence="7">
    <location>
        <begin position="19"/>
        <end position="40"/>
    </location>
</feature>
<dbReference type="GO" id="GO:0005524">
    <property type="term" value="F:ATP binding"/>
    <property type="evidence" value="ECO:0007669"/>
    <property type="project" value="UniProtKB-KW"/>
</dbReference>
<comment type="function">
    <text evidence="1">Catalyzes the synthesis of GMP from XMP.</text>
</comment>
<evidence type="ECO:0000256" key="5">
    <source>
        <dbReference type="ARBA" id="ARBA00022755"/>
    </source>
</evidence>
<dbReference type="AlphaFoldDB" id="A0A2V2N4R3"/>
<dbReference type="InterPro" id="IPR017926">
    <property type="entry name" value="GATASE"/>
</dbReference>
<keyword evidence="10" id="KW-1185">Reference proteome</keyword>
<keyword evidence="2" id="KW-0436">Ligase</keyword>
<dbReference type="OrthoDB" id="7388at2157"/>
<keyword evidence="6" id="KW-0067">ATP-binding</keyword>
<keyword evidence="7" id="KW-0812">Transmembrane</keyword>
<keyword evidence="4" id="KW-0332">GMP biosynthesis</keyword>
<feature type="domain" description="Glutamine amidotransferase" evidence="8">
    <location>
        <begin position="45"/>
        <end position="170"/>
    </location>
</feature>
<evidence type="ECO:0000313" key="9">
    <source>
        <dbReference type="EMBL" id="PWR71508.1"/>
    </source>
</evidence>
<evidence type="ECO:0000313" key="10">
    <source>
        <dbReference type="Proteomes" id="UP000245657"/>
    </source>
</evidence>
<dbReference type="Gene3D" id="3.40.50.880">
    <property type="match status" value="1"/>
</dbReference>
<protein>
    <recommendedName>
        <fullName evidence="8">Glutamine amidotransferase domain-containing protein</fullName>
    </recommendedName>
</protein>
<organism evidence="9 10">
    <name type="scientific">Methanospirillum lacunae</name>
    <dbReference type="NCBI Taxonomy" id="668570"/>
    <lineage>
        <taxon>Archaea</taxon>
        <taxon>Methanobacteriati</taxon>
        <taxon>Methanobacteriota</taxon>
        <taxon>Stenosarchaea group</taxon>
        <taxon>Methanomicrobia</taxon>
        <taxon>Methanomicrobiales</taxon>
        <taxon>Methanospirillaceae</taxon>
        <taxon>Methanospirillum</taxon>
    </lineage>
</organism>
<comment type="caution">
    <text evidence="9">The sequence shown here is derived from an EMBL/GenBank/DDBJ whole genome shotgun (WGS) entry which is preliminary data.</text>
</comment>
<dbReference type="InterPro" id="IPR029062">
    <property type="entry name" value="Class_I_gatase-like"/>
</dbReference>
<dbReference type="GeneID" id="97550345"/>
<sequence length="191" mass="21272">MIAILDCTRQDLSLLKREFVSPIIIITQIAGFRTIVLPLATLKRPSNLKGIILTGTSLMDDHYLTIGLPEWVLEWAGPVLGICAGMQLITIASGGRLIPSEAIGMTEIRCVNGDQLLDGKEQFTGWELHRSGVEISGNVTVLARSEAGIQMIRTNDRPWYGVLFHPEVRNEWIITNFLNICSKQEQYLDPV</sequence>
<keyword evidence="7" id="KW-0472">Membrane</keyword>
<evidence type="ECO:0000259" key="8">
    <source>
        <dbReference type="Pfam" id="PF00117"/>
    </source>
</evidence>
<evidence type="ECO:0000256" key="7">
    <source>
        <dbReference type="SAM" id="Phobius"/>
    </source>
</evidence>
<evidence type="ECO:0000256" key="2">
    <source>
        <dbReference type="ARBA" id="ARBA00022598"/>
    </source>
</evidence>
<reference evidence="9 10" key="1">
    <citation type="submission" date="2018-05" db="EMBL/GenBank/DDBJ databases">
        <title>Draft genome of Methanospirillum lacunae Ki8-1.</title>
        <authorList>
            <person name="Dueholm M.S."/>
            <person name="Nielsen P.H."/>
            <person name="Bakmann L.F."/>
            <person name="Otzen D.E."/>
        </authorList>
    </citation>
    <scope>NUCLEOTIDE SEQUENCE [LARGE SCALE GENOMIC DNA]</scope>
    <source>
        <strain evidence="9 10">Ki8-1</strain>
    </source>
</reference>
<evidence type="ECO:0000256" key="6">
    <source>
        <dbReference type="ARBA" id="ARBA00022840"/>
    </source>
</evidence>
<dbReference type="RefSeq" id="WP_109969126.1">
    <property type="nucleotide sequence ID" value="NZ_CP176093.1"/>
</dbReference>
<evidence type="ECO:0000256" key="3">
    <source>
        <dbReference type="ARBA" id="ARBA00022741"/>
    </source>
</evidence>
<dbReference type="Pfam" id="PF00117">
    <property type="entry name" value="GATase"/>
    <property type="match status" value="1"/>
</dbReference>
<dbReference type="PANTHER" id="PTHR11922:SF2">
    <property type="entry name" value="GMP SYNTHASE [GLUTAMINE-HYDROLYZING]"/>
    <property type="match status" value="1"/>
</dbReference>
<dbReference type="PROSITE" id="PS51273">
    <property type="entry name" value="GATASE_TYPE_1"/>
    <property type="match status" value="1"/>
</dbReference>
<dbReference type="PANTHER" id="PTHR11922">
    <property type="entry name" value="GMP SYNTHASE-RELATED"/>
    <property type="match status" value="1"/>
</dbReference>
<keyword evidence="7" id="KW-1133">Transmembrane helix</keyword>
<proteinExistence type="predicted"/>
<dbReference type="EMBL" id="QGMY01000008">
    <property type="protein sequence ID" value="PWR71508.1"/>
    <property type="molecule type" value="Genomic_DNA"/>
</dbReference>
<accession>A0A2V2N4R3</accession>
<dbReference type="Proteomes" id="UP000245657">
    <property type="component" value="Unassembled WGS sequence"/>
</dbReference>